<keyword evidence="9" id="KW-0325">Glycoprotein</keyword>
<keyword evidence="3 12" id="KW-0732">Signal</keyword>
<protein>
    <submittedName>
        <fullName evidence="15">Uncharacterized protein</fullName>
    </submittedName>
</protein>
<dbReference type="FunFam" id="3.30.200.20:FF:000015">
    <property type="entry name" value="Somatic embryogenesis receptor kinase 1"/>
    <property type="match status" value="1"/>
</dbReference>
<keyword evidence="6" id="KW-0418">Kinase</keyword>
<dbReference type="Gene3D" id="1.10.510.10">
    <property type="entry name" value="Transferase(Phosphotransferase) domain 1"/>
    <property type="match status" value="1"/>
</dbReference>
<sequence length="621" mass="69377">MAAPLHLILVPLVTLLPIAFSNPRVEIVGRACLGGQVMNARDYSRAFHNITSWMEDQIKRKKMAYGVGGSSKEKVFVYSQCVDDLSEEDCGMCFSQIRTILPGCFPSPGGRVYLDGCDIRVDNQDFYYNSKILDNFVRCGDTASDNEEHIGAMEEILAGLMTNAPDNNGYATMEEAVGGSPEVYGMANCWKNMNYNSCASCLKNASDSARKCLPSTEGRVANSGCFMHYSGNKFANDVESQDIFLVYATYILGAAGLCLTAVGIGFCLGNTAYRKLQTQTQPKEQAMELEIDPSVQERSSQFLQFKYSTLQLATENFNEANKIGQGGYGEVFKGTLKDGREFAIKRLFTHGKSRSKDIYTEMDIISKAQHKNLVHFLGCCFTESESYIVYEYLANKSLDHILFDPEKKKELDWKKRLGIITGTARGLDYLHTECQVRIIHRDIKASNILLDMRYKPKIADFGLARFSSCDKSLMNTAIAGTLGYMAPEYLAQGRLTEKVDVYSFGVLVLEIVSGIQNNKFESGDSLDTLVIYAWRQFQTKTSSVIIDSSLDVEEDLEEITRTIHIGLLCTQEMASLRPTMGEVIEMILQKNTELPYPGKPFMMESVSSFTDSSRWHSIQSC</sequence>
<name>A0A7N0VFW8_KALFE</name>
<dbReference type="Gene3D" id="3.30.430.20">
    <property type="entry name" value="Gnk2 domain, C-X8-C-X2-C motif"/>
    <property type="match status" value="2"/>
</dbReference>
<evidence type="ECO:0000256" key="7">
    <source>
        <dbReference type="ARBA" id="ARBA00022840"/>
    </source>
</evidence>
<evidence type="ECO:0000259" key="13">
    <source>
        <dbReference type="PROSITE" id="PS50011"/>
    </source>
</evidence>
<keyword evidence="4" id="KW-0677">Repeat</keyword>
<dbReference type="InterPro" id="IPR008271">
    <property type="entry name" value="Ser/Thr_kinase_AS"/>
</dbReference>
<keyword evidence="5 10" id="KW-0547">Nucleotide-binding</keyword>
<dbReference type="CDD" id="cd14066">
    <property type="entry name" value="STKc_IRAK"/>
    <property type="match status" value="1"/>
</dbReference>
<evidence type="ECO:0000256" key="1">
    <source>
        <dbReference type="ARBA" id="ARBA00022527"/>
    </source>
</evidence>
<evidence type="ECO:0000256" key="4">
    <source>
        <dbReference type="ARBA" id="ARBA00022737"/>
    </source>
</evidence>
<dbReference type="GO" id="GO:0005524">
    <property type="term" value="F:ATP binding"/>
    <property type="evidence" value="ECO:0007669"/>
    <property type="project" value="UniProtKB-UniRule"/>
</dbReference>
<feature type="domain" description="Gnk2-homologous" evidence="14">
    <location>
        <begin position="25"/>
        <end position="126"/>
    </location>
</feature>
<feature type="transmembrane region" description="Helical" evidence="11">
    <location>
        <begin position="244"/>
        <end position="268"/>
    </location>
</feature>
<keyword evidence="7 10" id="KW-0067">ATP-binding</keyword>
<dbReference type="CDD" id="cd23509">
    <property type="entry name" value="Gnk2-like"/>
    <property type="match status" value="2"/>
</dbReference>
<evidence type="ECO:0000256" key="3">
    <source>
        <dbReference type="ARBA" id="ARBA00022729"/>
    </source>
</evidence>
<feature type="signal peptide" evidence="12">
    <location>
        <begin position="1"/>
        <end position="21"/>
    </location>
</feature>
<keyword evidence="8" id="KW-0675">Receptor</keyword>
<keyword evidence="1" id="KW-0723">Serine/threonine-protein kinase</keyword>
<dbReference type="SMART" id="SM00220">
    <property type="entry name" value="S_TKc"/>
    <property type="match status" value="1"/>
</dbReference>
<evidence type="ECO:0000256" key="2">
    <source>
        <dbReference type="ARBA" id="ARBA00022679"/>
    </source>
</evidence>
<dbReference type="PANTHER" id="PTHR47973">
    <property type="entry name" value="CYSTEINE-RICH RECEPTOR-LIKE PROTEIN KINASE 3"/>
    <property type="match status" value="1"/>
</dbReference>
<feature type="domain" description="Protein kinase" evidence="13">
    <location>
        <begin position="317"/>
        <end position="602"/>
    </location>
</feature>
<organism evidence="15 16">
    <name type="scientific">Kalanchoe fedtschenkoi</name>
    <name type="common">Lavender scallops</name>
    <name type="synonym">South American air plant</name>
    <dbReference type="NCBI Taxonomy" id="63787"/>
    <lineage>
        <taxon>Eukaryota</taxon>
        <taxon>Viridiplantae</taxon>
        <taxon>Streptophyta</taxon>
        <taxon>Embryophyta</taxon>
        <taxon>Tracheophyta</taxon>
        <taxon>Spermatophyta</taxon>
        <taxon>Magnoliopsida</taxon>
        <taxon>eudicotyledons</taxon>
        <taxon>Gunneridae</taxon>
        <taxon>Pentapetalae</taxon>
        <taxon>Saxifragales</taxon>
        <taxon>Crassulaceae</taxon>
        <taxon>Kalanchoe</taxon>
    </lineage>
</organism>
<evidence type="ECO:0000313" key="16">
    <source>
        <dbReference type="Proteomes" id="UP000594263"/>
    </source>
</evidence>
<dbReference type="InterPro" id="IPR017441">
    <property type="entry name" value="Protein_kinase_ATP_BS"/>
</dbReference>
<evidence type="ECO:0000256" key="5">
    <source>
        <dbReference type="ARBA" id="ARBA00022741"/>
    </source>
</evidence>
<evidence type="ECO:0000256" key="6">
    <source>
        <dbReference type="ARBA" id="ARBA00022777"/>
    </source>
</evidence>
<evidence type="ECO:0000256" key="9">
    <source>
        <dbReference type="ARBA" id="ARBA00023180"/>
    </source>
</evidence>
<keyword evidence="2" id="KW-0808">Transferase</keyword>
<evidence type="ECO:0000256" key="12">
    <source>
        <dbReference type="SAM" id="SignalP"/>
    </source>
</evidence>
<dbReference type="SUPFAM" id="SSF56112">
    <property type="entry name" value="Protein kinase-like (PK-like)"/>
    <property type="match status" value="1"/>
</dbReference>
<dbReference type="Pfam" id="PF00069">
    <property type="entry name" value="Pkinase"/>
    <property type="match status" value="1"/>
</dbReference>
<dbReference type="OMA" id="MAICWNT"/>
<keyword evidence="16" id="KW-1185">Reference proteome</keyword>
<dbReference type="InterPro" id="IPR000719">
    <property type="entry name" value="Prot_kinase_dom"/>
</dbReference>
<dbReference type="GO" id="GO:0004674">
    <property type="term" value="F:protein serine/threonine kinase activity"/>
    <property type="evidence" value="ECO:0007669"/>
    <property type="project" value="UniProtKB-KW"/>
</dbReference>
<evidence type="ECO:0000256" key="11">
    <source>
        <dbReference type="SAM" id="Phobius"/>
    </source>
</evidence>
<dbReference type="InterPro" id="IPR038408">
    <property type="entry name" value="GNK2_sf"/>
</dbReference>
<dbReference type="AlphaFoldDB" id="A0A7N0VFW8"/>
<evidence type="ECO:0000313" key="15">
    <source>
        <dbReference type="EnsemblPlants" id="Kaladp0671s0017.1.v1.1"/>
    </source>
</evidence>
<dbReference type="InterPro" id="IPR002902">
    <property type="entry name" value="GNK2"/>
</dbReference>
<evidence type="ECO:0000259" key="14">
    <source>
        <dbReference type="PROSITE" id="PS51473"/>
    </source>
</evidence>
<reference evidence="15" key="1">
    <citation type="submission" date="2021-01" db="UniProtKB">
        <authorList>
            <consortium name="EnsemblPlants"/>
        </authorList>
    </citation>
    <scope>IDENTIFICATION</scope>
</reference>
<dbReference type="Gene3D" id="3.30.200.20">
    <property type="entry name" value="Phosphorylase Kinase, domain 1"/>
    <property type="match status" value="1"/>
</dbReference>
<dbReference type="InterPro" id="IPR052059">
    <property type="entry name" value="CR_Ser/Thr_kinase"/>
</dbReference>
<dbReference type="PROSITE" id="PS00107">
    <property type="entry name" value="PROTEIN_KINASE_ATP"/>
    <property type="match status" value="1"/>
</dbReference>
<evidence type="ECO:0000256" key="10">
    <source>
        <dbReference type="PROSITE-ProRule" id="PRU10141"/>
    </source>
</evidence>
<keyword evidence="11" id="KW-0812">Transmembrane</keyword>
<dbReference type="PROSITE" id="PS50011">
    <property type="entry name" value="PROTEIN_KINASE_DOM"/>
    <property type="match status" value="1"/>
</dbReference>
<dbReference type="PROSITE" id="PS00108">
    <property type="entry name" value="PROTEIN_KINASE_ST"/>
    <property type="match status" value="1"/>
</dbReference>
<dbReference type="Proteomes" id="UP000594263">
    <property type="component" value="Unplaced"/>
</dbReference>
<dbReference type="Pfam" id="PF01657">
    <property type="entry name" value="Stress-antifung"/>
    <property type="match status" value="2"/>
</dbReference>
<evidence type="ECO:0000256" key="8">
    <source>
        <dbReference type="ARBA" id="ARBA00023170"/>
    </source>
</evidence>
<accession>A0A7N0VFW8</accession>
<dbReference type="FunFam" id="1.10.510.10:FF:000336">
    <property type="entry name" value="Cysteine-rich receptor-like protein kinase 2"/>
    <property type="match status" value="1"/>
</dbReference>
<keyword evidence="11" id="KW-0472">Membrane</keyword>
<dbReference type="Gramene" id="Kaladp0671s0017.1.v1.1">
    <property type="protein sequence ID" value="Kaladp0671s0017.1.v1.1"/>
    <property type="gene ID" value="Kaladp0671s0017.v1.1"/>
</dbReference>
<dbReference type="PROSITE" id="PS51473">
    <property type="entry name" value="GNK2"/>
    <property type="match status" value="2"/>
</dbReference>
<proteinExistence type="predicted"/>
<feature type="binding site" evidence="10">
    <location>
        <position position="345"/>
    </location>
    <ligand>
        <name>ATP</name>
        <dbReference type="ChEBI" id="CHEBI:30616"/>
    </ligand>
</feature>
<feature type="domain" description="Gnk2-homologous" evidence="14">
    <location>
        <begin position="131"/>
        <end position="234"/>
    </location>
</feature>
<dbReference type="EnsemblPlants" id="Kaladp0671s0017.1.v1.1">
    <property type="protein sequence ID" value="Kaladp0671s0017.1.v1.1"/>
    <property type="gene ID" value="Kaladp0671s0017.v1.1"/>
</dbReference>
<feature type="chain" id="PRO_5029483550" evidence="12">
    <location>
        <begin position="22"/>
        <end position="621"/>
    </location>
</feature>
<keyword evidence="11" id="KW-1133">Transmembrane helix</keyword>
<dbReference type="InterPro" id="IPR011009">
    <property type="entry name" value="Kinase-like_dom_sf"/>
</dbReference>